<feature type="transmembrane region" description="Helical" evidence="7">
    <location>
        <begin position="416"/>
        <end position="433"/>
    </location>
</feature>
<keyword evidence="9" id="KW-1185">Reference proteome</keyword>
<evidence type="ECO:0000313" key="9">
    <source>
        <dbReference type="Proteomes" id="UP000264492"/>
    </source>
</evidence>
<feature type="transmembrane region" description="Helical" evidence="7">
    <location>
        <begin position="326"/>
        <end position="343"/>
    </location>
</feature>
<feature type="transmembrane region" description="Helical" evidence="7">
    <location>
        <begin position="439"/>
        <end position="460"/>
    </location>
</feature>
<keyword evidence="3 7" id="KW-0812">Transmembrane</keyword>
<dbReference type="InterPro" id="IPR036259">
    <property type="entry name" value="MFS_trans_sf"/>
</dbReference>
<gene>
    <name evidence="8" type="ORF">DX914_17400</name>
</gene>
<evidence type="ECO:0000256" key="7">
    <source>
        <dbReference type="SAM" id="Phobius"/>
    </source>
</evidence>
<evidence type="ECO:0000256" key="4">
    <source>
        <dbReference type="ARBA" id="ARBA00022989"/>
    </source>
</evidence>
<dbReference type="GO" id="GO:0022857">
    <property type="term" value="F:transmembrane transporter activity"/>
    <property type="evidence" value="ECO:0007669"/>
    <property type="project" value="InterPro"/>
</dbReference>
<evidence type="ECO:0000256" key="1">
    <source>
        <dbReference type="ARBA" id="ARBA00004651"/>
    </source>
</evidence>
<organism evidence="8 9">
    <name type="scientific">Lysobacter silvisoli</name>
    <dbReference type="NCBI Taxonomy" id="2293254"/>
    <lineage>
        <taxon>Bacteria</taxon>
        <taxon>Pseudomonadati</taxon>
        <taxon>Pseudomonadota</taxon>
        <taxon>Gammaproteobacteria</taxon>
        <taxon>Lysobacterales</taxon>
        <taxon>Lysobacteraceae</taxon>
        <taxon>Lysobacter</taxon>
    </lineage>
</organism>
<feature type="transmembrane region" description="Helical" evidence="7">
    <location>
        <begin position="264"/>
        <end position="292"/>
    </location>
</feature>
<feature type="region of interest" description="Disordered" evidence="6">
    <location>
        <begin position="22"/>
        <end position="43"/>
    </location>
</feature>
<dbReference type="SUPFAM" id="SSF103473">
    <property type="entry name" value="MFS general substrate transporter"/>
    <property type="match status" value="1"/>
</dbReference>
<dbReference type="Pfam" id="PF07690">
    <property type="entry name" value="MFS_1"/>
    <property type="match status" value="1"/>
</dbReference>
<dbReference type="CDD" id="cd06173">
    <property type="entry name" value="MFS_MefA_like"/>
    <property type="match status" value="1"/>
</dbReference>
<protein>
    <submittedName>
        <fullName evidence="8">MFS transporter</fullName>
    </submittedName>
</protein>
<evidence type="ECO:0000313" key="8">
    <source>
        <dbReference type="EMBL" id="RDZ26850.1"/>
    </source>
</evidence>
<dbReference type="PANTHER" id="PTHR23513:SF6">
    <property type="entry name" value="MAJOR FACILITATOR SUPERFAMILY ASSOCIATED DOMAIN-CONTAINING PROTEIN"/>
    <property type="match status" value="1"/>
</dbReference>
<dbReference type="EMBL" id="QTSU01000003">
    <property type="protein sequence ID" value="RDZ26850.1"/>
    <property type="molecule type" value="Genomic_DNA"/>
</dbReference>
<reference evidence="8 9" key="1">
    <citation type="submission" date="2018-08" db="EMBL/GenBank/DDBJ databases">
        <title>Lysobacter sp. zong2l5, whole genome shotgun sequence.</title>
        <authorList>
            <person name="Zhang X."/>
            <person name="Feng G."/>
            <person name="Zhu H."/>
        </authorList>
    </citation>
    <scope>NUCLEOTIDE SEQUENCE [LARGE SCALE GENOMIC DNA]</scope>
    <source>
        <strain evidence="9">zong2l5</strain>
    </source>
</reference>
<feature type="transmembrane region" description="Helical" evidence="7">
    <location>
        <begin position="146"/>
        <end position="173"/>
    </location>
</feature>
<evidence type="ECO:0000256" key="6">
    <source>
        <dbReference type="SAM" id="MobiDB-lite"/>
    </source>
</evidence>
<feature type="transmembrane region" description="Helical" evidence="7">
    <location>
        <begin position="349"/>
        <end position="368"/>
    </location>
</feature>
<sequence>MQRHRGRGRRLRFVVPARRPRPVRDLPGFPAQPRRAADAGGGGGVSRYAGLRDFLLVWTGQLVSGVGSRLTSFALGIWVYQTTGSTTRFALIFVAMAVPALLISPIAGALVDRWDRRRTMIACELVSAATMLALAALYATDTLSLWHVYAGVGISALANAFLQPAYAASVPLLASQDQLTRVNGLVQTGFAVAQVGGPLLAGVLVSAISMQGVLLVDALTFVAGAIALWLARVPRPARSEHSEEQGLWQEAATGLRYVRDRPGLYGLLSVFGATNFLFGIASIAITPLVLSFANAAQLGVQMAVGGCGLLLGGVLMSTWGGPRRRIHGVLGYSLAAGVLLAVHGLAPSFALVLVAGFGFFLTLPILNASNAALWQSKVPADLQGRCFAIQRVLSEAAMPLGYCLAGPLAERVFEPLMAPGGALAATAGAWIGVGPGRGLGLMFIVLGVLMTLVAACAYGVRAIRRIEDELPDAPVLAAGAAAEARAAA</sequence>
<feature type="transmembrane region" description="Helical" evidence="7">
    <location>
        <begin position="185"/>
        <end position="208"/>
    </location>
</feature>
<comment type="subcellular location">
    <subcellularLocation>
        <location evidence="1">Cell membrane</location>
        <topology evidence="1">Multi-pass membrane protein</topology>
    </subcellularLocation>
</comment>
<dbReference type="PANTHER" id="PTHR23513">
    <property type="entry name" value="INTEGRAL MEMBRANE EFFLUX PROTEIN-RELATED"/>
    <property type="match status" value="1"/>
</dbReference>
<keyword evidence="5 7" id="KW-0472">Membrane</keyword>
<dbReference type="Gene3D" id="1.20.1250.20">
    <property type="entry name" value="MFS general substrate transporter like domains"/>
    <property type="match status" value="1"/>
</dbReference>
<keyword evidence="4 7" id="KW-1133">Transmembrane helix</keyword>
<feature type="transmembrane region" description="Helical" evidence="7">
    <location>
        <begin position="122"/>
        <end position="140"/>
    </location>
</feature>
<evidence type="ECO:0000256" key="3">
    <source>
        <dbReference type="ARBA" id="ARBA00022692"/>
    </source>
</evidence>
<dbReference type="Proteomes" id="UP000264492">
    <property type="component" value="Unassembled WGS sequence"/>
</dbReference>
<proteinExistence type="predicted"/>
<comment type="caution">
    <text evidence="8">The sequence shown here is derived from an EMBL/GenBank/DDBJ whole genome shotgun (WGS) entry which is preliminary data.</text>
</comment>
<evidence type="ECO:0000256" key="2">
    <source>
        <dbReference type="ARBA" id="ARBA00022475"/>
    </source>
</evidence>
<dbReference type="GO" id="GO:0005886">
    <property type="term" value="C:plasma membrane"/>
    <property type="evidence" value="ECO:0007669"/>
    <property type="project" value="UniProtKB-SubCell"/>
</dbReference>
<accession>A0A371JZ20</accession>
<feature type="transmembrane region" description="Helical" evidence="7">
    <location>
        <begin position="214"/>
        <end position="231"/>
    </location>
</feature>
<dbReference type="InterPro" id="IPR011701">
    <property type="entry name" value="MFS"/>
</dbReference>
<feature type="transmembrane region" description="Helical" evidence="7">
    <location>
        <begin position="298"/>
        <end position="319"/>
    </location>
</feature>
<evidence type="ECO:0000256" key="5">
    <source>
        <dbReference type="ARBA" id="ARBA00023136"/>
    </source>
</evidence>
<feature type="transmembrane region" description="Helical" evidence="7">
    <location>
        <begin position="55"/>
        <end position="78"/>
    </location>
</feature>
<feature type="transmembrane region" description="Helical" evidence="7">
    <location>
        <begin position="90"/>
        <end position="110"/>
    </location>
</feature>
<name>A0A371JZ20_9GAMM</name>
<dbReference type="AlphaFoldDB" id="A0A371JZ20"/>
<keyword evidence="2" id="KW-1003">Cell membrane</keyword>